<accession>A0ABD3Q5B4</accession>
<organism evidence="1 2">
    <name type="scientific">Cyclotella cryptica</name>
    <dbReference type="NCBI Taxonomy" id="29204"/>
    <lineage>
        <taxon>Eukaryota</taxon>
        <taxon>Sar</taxon>
        <taxon>Stramenopiles</taxon>
        <taxon>Ochrophyta</taxon>
        <taxon>Bacillariophyta</taxon>
        <taxon>Coscinodiscophyceae</taxon>
        <taxon>Thalassiosirophycidae</taxon>
        <taxon>Stephanodiscales</taxon>
        <taxon>Stephanodiscaceae</taxon>
        <taxon>Cyclotella</taxon>
    </lineage>
</organism>
<comment type="caution">
    <text evidence="1">The sequence shown here is derived from an EMBL/GenBank/DDBJ whole genome shotgun (WGS) entry which is preliminary data.</text>
</comment>
<proteinExistence type="predicted"/>
<protein>
    <submittedName>
        <fullName evidence="1">Uncharacterized protein</fullName>
    </submittedName>
</protein>
<evidence type="ECO:0000313" key="2">
    <source>
        <dbReference type="Proteomes" id="UP001516023"/>
    </source>
</evidence>
<gene>
    <name evidence="1" type="ORF">HJC23_009235</name>
</gene>
<sequence length="307" mass="34093">MAQSESHPMPCASEHPRLAIATRLHLGQSSHPPPTQQLAETLSNFAKLAASVNADIAVVAVDAEDKLEGYSLVAEVEGICHRINEQIHDRNRDPKQQPCQDNLQQQPSRIHVLPVQPWGKFIPALNAIVAYSARQQAQCLLFASAEVSIQGCVMERMWSEMNLEDTLVVGAALQGHHHQTPPSQTNEIEVELTGRTCPWNTFALWNLPKLSLTGFLQVSEGLHATTGEASAGIEEVCTIATLQRIFPQHTVKAKLVKICPPAVVEWGQDFNDDEARREWHERKMRSKEVRAKNQLDLLGLRGVVIHC</sequence>
<dbReference type="EMBL" id="JABMIG020000070">
    <property type="protein sequence ID" value="KAL3795522.1"/>
    <property type="molecule type" value="Genomic_DNA"/>
</dbReference>
<evidence type="ECO:0000313" key="1">
    <source>
        <dbReference type="EMBL" id="KAL3795522.1"/>
    </source>
</evidence>
<keyword evidence="2" id="KW-1185">Reference proteome</keyword>
<dbReference type="Proteomes" id="UP001516023">
    <property type="component" value="Unassembled WGS sequence"/>
</dbReference>
<dbReference type="AlphaFoldDB" id="A0ABD3Q5B4"/>
<name>A0ABD3Q5B4_9STRA</name>
<reference evidence="1 2" key="1">
    <citation type="journal article" date="2020" name="G3 (Bethesda)">
        <title>Improved Reference Genome for Cyclotella cryptica CCMP332, a Model for Cell Wall Morphogenesis, Salinity Adaptation, and Lipid Production in Diatoms (Bacillariophyta).</title>
        <authorList>
            <person name="Roberts W.R."/>
            <person name="Downey K.M."/>
            <person name="Ruck E.C."/>
            <person name="Traller J.C."/>
            <person name="Alverson A.J."/>
        </authorList>
    </citation>
    <scope>NUCLEOTIDE SEQUENCE [LARGE SCALE GENOMIC DNA]</scope>
    <source>
        <strain evidence="1 2">CCMP332</strain>
    </source>
</reference>